<evidence type="ECO:0000313" key="2">
    <source>
        <dbReference type="Proteomes" id="UP000315003"/>
    </source>
</evidence>
<dbReference type="EMBL" id="CP036272">
    <property type="protein sequence ID" value="QDT59439.1"/>
    <property type="molecule type" value="Genomic_DNA"/>
</dbReference>
<proteinExistence type="predicted"/>
<name>A0A517STI7_9BACT</name>
<dbReference type="RefSeq" id="WP_419188305.1">
    <property type="nucleotide sequence ID" value="NZ_CP036272.1"/>
</dbReference>
<dbReference type="AlphaFoldDB" id="A0A517STI7"/>
<keyword evidence="2" id="KW-1185">Reference proteome</keyword>
<organism evidence="1 2">
    <name type="scientific">Stieleria bergensis</name>
    <dbReference type="NCBI Taxonomy" id="2528025"/>
    <lineage>
        <taxon>Bacteria</taxon>
        <taxon>Pseudomonadati</taxon>
        <taxon>Planctomycetota</taxon>
        <taxon>Planctomycetia</taxon>
        <taxon>Pirellulales</taxon>
        <taxon>Pirellulaceae</taxon>
        <taxon>Stieleria</taxon>
    </lineage>
</organism>
<dbReference type="Proteomes" id="UP000315003">
    <property type="component" value="Chromosome"/>
</dbReference>
<protein>
    <submittedName>
        <fullName evidence="1">Uncharacterized protein</fullName>
    </submittedName>
</protein>
<gene>
    <name evidence="1" type="ORF">SV7mr_19460</name>
</gene>
<evidence type="ECO:0000313" key="1">
    <source>
        <dbReference type="EMBL" id="QDT59439.1"/>
    </source>
</evidence>
<sequence length="268" mass="30669">MRKWLSKLLGKPKATATDSSGDSLVPDAEYQFKFGTKPMLPDGLRELRIIQLRSGLLILENFDIDLTVDQHWMDDSPEKIAAASRCLRWAKQYHDLDDPPQPPVRLHCGNVLISSSHYTAQQKPEDDISAWLQHFGWDVNRPFFAQQSMTEKPLEDGFVSCVRICCGETSTEDSLSLTWSDRSCDSNVVGCLAGFVEEELNRIGQFYSCEGFLEHWYEQIPREALTHPVFSFLDFPVFDMGTIKLTFSGSVLSANELRFWSRPTYYHK</sequence>
<accession>A0A517STI7</accession>
<reference evidence="1 2" key="1">
    <citation type="submission" date="2019-02" db="EMBL/GenBank/DDBJ databases">
        <title>Deep-cultivation of Planctomycetes and their phenomic and genomic characterization uncovers novel biology.</title>
        <authorList>
            <person name="Wiegand S."/>
            <person name="Jogler M."/>
            <person name="Boedeker C."/>
            <person name="Pinto D."/>
            <person name="Vollmers J."/>
            <person name="Rivas-Marin E."/>
            <person name="Kohn T."/>
            <person name="Peeters S.H."/>
            <person name="Heuer A."/>
            <person name="Rast P."/>
            <person name="Oberbeckmann S."/>
            <person name="Bunk B."/>
            <person name="Jeske O."/>
            <person name="Meyerdierks A."/>
            <person name="Storesund J.E."/>
            <person name="Kallscheuer N."/>
            <person name="Luecker S."/>
            <person name="Lage O.M."/>
            <person name="Pohl T."/>
            <person name="Merkel B.J."/>
            <person name="Hornburger P."/>
            <person name="Mueller R.-W."/>
            <person name="Bruemmer F."/>
            <person name="Labrenz M."/>
            <person name="Spormann A.M."/>
            <person name="Op den Camp H."/>
            <person name="Overmann J."/>
            <person name="Amann R."/>
            <person name="Jetten M.S.M."/>
            <person name="Mascher T."/>
            <person name="Medema M.H."/>
            <person name="Devos D.P."/>
            <person name="Kaster A.-K."/>
            <person name="Ovreas L."/>
            <person name="Rohde M."/>
            <person name="Galperin M.Y."/>
            <person name="Jogler C."/>
        </authorList>
    </citation>
    <scope>NUCLEOTIDE SEQUENCE [LARGE SCALE GENOMIC DNA]</scope>
    <source>
        <strain evidence="1 2">SV_7m_r</strain>
    </source>
</reference>